<dbReference type="EnsemblPlants" id="Bo3g182760.1">
    <property type="protein sequence ID" value="Bo3g182760.1"/>
    <property type="gene ID" value="Bo3g182760"/>
</dbReference>
<dbReference type="PANTHER" id="PTHR44259:SF93">
    <property type="entry name" value="PROTEIN, PUTATIVE (DUF295)-RELATED"/>
    <property type="match status" value="1"/>
</dbReference>
<dbReference type="HOGENOM" id="CLU_883835_0_0_1"/>
<dbReference type="InterPro" id="IPR005174">
    <property type="entry name" value="KIB1-4_b-propeller"/>
</dbReference>
<feature type="domain" description="KIB1-4 beta-propeller" evidence="1">
    <location>
        <begin position="3"/>
        <end position="178"/>
    </location>
</feature>
<name>A0A0D3BMU0_BRAOL</name>
<dbReference type="PANTHER" id="PTHR44259">
    <property type="entry name" value="OS07G0183000 PROTEIN-RELATED"/>
    <property type="match status" value="1"/>
</dbReference>
<dbReference type="InterPro" id="IPR050942">
    <property type="entry name" value="F-box_BR-signaling"/>
</dbReference>
<reference evidence="2 3" key="1">
    <citation type="journal article" date="2014" name="Genome Biol.">
        <title>Transcriptome and methylome profiling reveals relics of genome dominance in the mesopolyploid Brassica oleracea.</title>
        <authorList>
            <person name="Parkin I.A."/>
            <person name="Koh C."/>
            <person name="Tang H."/>
            <person name="Robinson S.J."/>
            <person name="Kagale S."/>
            <person name="Clarke W.E."/>
            <person name="Town C.D."/>
            <person name="Nixon J."/>
            <person name="Krishnakumar V."/>
            <person name="Bidwell S.L."/>
            <person name="Denoeud F."/>
            <person name="Belcram H."/>
            <person name="Links M.G."/>
            <person name="Just J."/>
            <person name="Clarke C."/>
            <person name="Bender T."/>
            <person name="Huebert T."/>
            <person name="Mason A.S."/>
            <person name="Pires J.C."/>
            <person name="Barker G."/>
            <person name="Moore J."/>
            <person name="Walley P.G."/>
            <person name="Manoli S."/>
            <person name="Batley J."/>
            <person name="Edwards D."/>
            <person name="Nelson M.N."/>
            <person name="Wang X."/>
            <person name="Paterson A.H."/>
            <person name="King G."/>
            <person name="Bancroft I."/>
            <person name="Chalhoub B."/>
            <person name="Sharpe A.G."/>
        </authorList>
    </citation>
    <scope>NUCLEOTIDE SEQUENCE</scope>
    <source>
        <strain evidence="2 3">cv. TO1000</strain>
    </source>
</reference>
<reference evidence="2" key="2">
    <citation type="submission" date="2015-03" db="UniProtKB">
        <authorList>
            <consortium name="EnsemblPlants"/>
        </authorList>
    </citation>
    <scope>IDENTIFICATION</scope>
</reference>
<organism evidence="2 3">
    <name type="scientific">Brassica oleracea var. oleracea</name>
    <dbReference type="NCBI Taxonomy" id="109376"/>
    <lineage>
        <taxon>Eukaryota</taxon>
        <taxon>Viridiplantae</taxon>
        <taxon>Streptophyta</taxon>
        <taxon>Embryophyta</taxon>
        <taxon>Tracheophyta</taxon>
        <taxon>Spermatophyta</taxon>
        <taxon>Magnoliopsida</taxon>
        <taxon>eudicotyledons</taxon>
        <taxon>Gunneridae</taxon>
        <taxon>Pentapetalae</taxon>
        <taxon>rosids</taxon>
        <taxon>malvids</taxon>
        <taxon>Brassicales</taxon>
        <taxon>Brassicaceae</taxon>
        <taxon>Brassiceae</taxon>
        <taxon>Brassica</taxon>
    </lineage>
</organism>
<feature type="domain" description="KIB1-4 beta-propeller" evidence="1">
    <location>
        <begin position="201"/>
        <end position="284"/>
    </location>
</feature>
<sequence>MGPQLSYCRPSAQGNSKWFNIRIANPCFFSSRVMFSKKHNMFRIPGAGGQLIASWDLCEDKHTPKFQELRYHFLPEPTEAEREVMDTCLTSEHMVESQSTGETFLVKCFRQTMDGIAVLQTKGVMAFRVTPKGNSVYTQDIVDLTIFISKAEAFCVRASSFPGVSPNHVYILDVMEISFFKLPDSSITTLTERIMSPYLLKRRQTLDINSIPNLIFYILRWNKVRGHHSFRIMVFRVTPKGNAVYTKDIGDLTIFISKAEALCVRASSFPGVSPNHVYILDVMEISFFKLADSSITTLTERIMAPNFFPPQNIEY</sequence>
<dbReference type="AlphaFoldDB" id="A0A0D3BMU0"/>
<dbReference type="Proteomes" id="UP000032141">
    <property type="component" value="Chromosome C3"/>
</dbReference>
<evidence type="ECO:0000313" key="3">
    <source>
        <dbReference type="Proteomes" id="UP000032141"/>
    </source>
</evidence>
<accession>A0A0D3BMU0</accession>
<dbReference type="Gramene" id="Bo3g182760.1">
    <property type="protein sequence ID" value="Bo3g182760.1"/>
    <property type="gene ID" value="Bo3g182760"/>
</dbReference>
<dbReference type="Pfam" id="PF03478">
    <property type="entry name" value="Beta-prop_KIB1-4"/>
    <property type="match status" value="2"/>
</dbReference>
<dbReference type="OMA" id="RIMVFRV"/>
<keyword evidence="3" id="KW-1185">Reference proteome</keyword>
<proteinExistence type="predicted"/>
<protein>
    <recommendedName>
        <fullName evidence="1">KIB1-4 beta-propeller domain-containing protein</fullName>
    </recommendedName>
</protein>
<evidence type="ECO:0000259" key="1">
    <source>
        <dbReference type="Pfam" id="PF03478"/>
    </source>
</evidence>
<evidence type="ECO:0000313" key="2">
    <source>
        <dbReference type="EnsemblPlants" id="Bo3g182760.1"/>
    </source>
</evidence>